<name>A0A1U8AZ47_NELNU</name>
<dbReference type="OMA" id="RACTTCC"/>
<feature type="region of interest" description="Disordered" evidence="2">
    <location>
        <begin position="34"/>
        <end position="97"/>
    </location>
</feature>
<dbReference type="Proteomes" id="UP000189703">
    <property type="component" value="Unplaced"/>
</dbReference>
<dbReference type="InParanoid" id="A0A1U8AZ47"/>
<dbReference type="eggNOG" id="ENOG502RYFP">
    <property type="taxonomic scope" value="Eukaryota"/>
</dbReference>
<dbReference type="Pfam" id="PF02704">
    <property type="entry name" value="GASA"/>
    <property type="match status" value="1"/>
</dbReference>
<dbReference type="RefSeq" id="XP_010272046.1">
    <property type="nucleotide sequence ID" value="XM_010273744.2"/>
</dbReference>
<dbReference type="PANTHER" id="PTHR23201:SF149">
    <property type="entry name" value="GIBBERELLIN STIMULATED TRANSCRIPT RELATED PROTEIN 2"/>
    <property type="match status" value="1"/>
</dbReference>
<evidence type="ECO:0000256" key="3">
    <source>
        <dbReference type="SAM" id="SignalP"/>
    </source>
</evidence>
<feature type="signal peptide" evidence="3">
    <location>
        <begin position="1"/>
        <end position="23"/>
    </location>
</feature>
<comment type="similarity">
    <text evidence="1">Belongs to the GASA family.</text>
</comment>
<keyword evidence="3" id="KW-0732">Signal</keyword>
<accession>A0A1U8AZ47</accession>
<dbReference type="PANTHER" id="PTHR23201">
    <property type="entry name" value="EXTENSIN, PROLINE-RICH PROTEIN"/>
    <property type="match status" value="1"/>
</dbReference>
<dbReference type="KEGG" id="nnu:104607949"/>
<dbReference type="STRING" id="4432.A0A1U8AZ47"/>
<evidence type="ECO:0000256" key="2">
    <source>
        <dbReference type="SAM" id="MobiDB-lite"/>
    </source>
</evidence>
<protein>
    <submittedName>
        <fullName evidence="5">Gibberellin-regulated protein 14-like</fullName>
    </submittedName>
</protein>
<evidence type="ECO:0000313" key="5">
    <source>
        <dbReference type="RefSeq" id="XP_010272046.1"/>
    </source>
</evidence>
<feature type="chain" id="PRO_5010578308" evidence="3">
    <location>
        <begin position="24"/>
        <end position="166"/>
    </location>
</feature>
<reference evidence="5" key="1">
    <citation type="submission" date="2025-08" db="UniProtKB">
        <authorList>
            <consortium name="RefSeq"/>
        </authorList>
    </citation>
    <scope>IDENTIFICATION</scope>
</reference>
<dbReference type="GeneID" id="104607949"/>
<proteinExistence type="inferred from homology"/>
<gene>
    <name evidence="5" type="primary">LOC104607949</name>
</gene>
<dbReference type="InterPro" id="IPR003854">
    <property type="entry name" value="GASA"/>
</dbReference>
<sequence>MAFNKVILLLLASFLLFTIRASCRDEEFFTETTYAKAPSRAPVPTPTYAKAPVKPPAPPPTYAKAPVKQPPAPAPTYAKAPVKPPAPPPTHAKAPTPVLSPVPITECPRLCAGRCKLHSRPRQCNRICYTCCQRCKCVPPGTYGNRQMCGKCYTDMTTHGNQPKCP</sequence>
<dbReference type="AlphaFoldDB" id="A0A1U8AZ47"/>
<keyword evidence="4" id="KW-1185">Reference proteome</keyword>
<evidence type="ECO:0000313" key="4">
    <source>
        <dbReference type="Proteomes" id="UP000189703"/>
    </source>
</evidence>
<organism evidence="4 5">
    <name type="scientific">Nelumbo nucifera</name>
    <name type="common">Sacred lotus</name>
    <dbReference type="NCBI Taxonomy" id="4432"/>
    <lineage>
        <taxon>Eukaryota</taxon>
        <taxon>Viridiplantae</taxon>
        <taxon>Streptophyta</taxon>
        <taxon>Embryophyta</taxon>
        <taxon>Tracheophyta</taxon>
        <taxon>Spermatophyta</taxon>
        <taxon>Magnoliopsida</taxon>
        <taxon>Proteales</taxon>
        <taxon>Nelumbonaceae</taxon>
        <taxon>Nelumbo</taxon>
    </lineage>
</organism>
<evidence type="ECO:0000256" key="1">
    <source>
        <dbReference type="ARBA" id="ARBA00010582"/>
    </source>
</evidence>
<dbReference type="OrthoDB" id="1850441at2759"/>